<evidence type="ECO:0000256" key="1">
    <source>
        <dbReference type="ARBA" id="ARBA00022722"/>
    </source>
</evidence>
<dbReference type="GO" id="GO:0046872">
    <property type="term" value="F:metal ion binding"/>
    <property type="evidence" value="ECO:0007669"/>
    <property type="project" value="UniProtKB-UniRule"/>
</dbReference>
<keyword evidence="7 8" id="KW-0238">DNA-binding</keyword>
<accession>A0A543NLJ5</accession>
<dbReference type="InterPro" id="IPR042211">
    <property type="entry name" value="CRISPR-assoc_Cas1_N"/>
</dbReference>
<keyword evidence="11" id="KW-1185">Reference proteome</keyword>
<dbReference type="Gene3D" id="1.20.120.920">
    <property type="entry name" value="CRISPR-associated endonuclease Cas1, C-terminal domain"/>
    <property type="match status" value="1"/>
</dbReference>
<dbReference type="CDD" id="cd09719">
    <property type="entry name" value="Cas1_I-E"/>
    <property type="match status" value="1"/>
</dbReference>
<dbReference type="PANTHER" id="PTHR34353:SF3">
    <property type="entry name" value="CRISPR-ASSOCIATED ENDONUCLEASE CAS1"/>
    <property type="match status" value="1"/>
</dbReference>
<protein>
    <recommendedName>
        <fullName evidence="8">CRISPR-associated endonuclease Cas1</fullName>
        <ecNumber evidence="8">3.1.-.-</ecNumber>
    </recommendedName>
</protein>
<dbReference type="OrthoDB" id="9777847at2"/>
<comment type="cofactor">
    <cofactor evidence="8">
        <name>Mg(2+)</name>
        <dbReference type="ChEBI" id="CHEBI:18420"/>
    </cofactor>
    <cofactor evidence="8">
        <name>Mn(2+)</name>
        <dbReference type="ChEBI" id="CHEBI:29035"/>
    </cofactor>
</comment>
<dbReference type="AlphaFoldDB" id="A0A543NLJ5"/>
<dbReference type="InterPro" id="IPR019851">
    <property type="entry name" value="CRISPR-assoc_Cas1_ECOLI"/>
</dbReference>
<dbReference type="Pfam" id="PF01867">
    <property type="entry name" value="Cas_Cas1"/>
    <property type="match status" value="1"/>
</dbReference>
<feature type="region of interest" description="Disordered" evidence="9">
    <location>
        <begin position="305"/>
        <end position="340"/>
    </location>
</feature>
<keyword evidence="1 8" id="KW-0540">Nuclease</keyword>
<keyword evidence="2 8" id="KW-0479">Metal-binding</keyword>
<keyword evidence="8" id="KW-0464">Manganese</keyword>
<evidence type="ECO:0000256" key="5">
    <source>
        <dbReference type="ARBA" id="ARBA00022842"/>
    </source>
</evidence>
<comment type="function">
    <text evidence="8">CRISPR (clustered regularly interspaced short palindromic repeat), is an adaptive immune system that provides protection against mobile genetic elements (viruses, transposable elements and conjugative plasmids). CRISPR clusters contain spacers, sequences complementary to antecedent mobile elements, and target invading nucleic acids. CRISPR clusters are transcribed and processed into CRISPR RNA (crRNA). Acts as a dsDNA endonuclease. Involved in the integration of spacer DNA into the CRISPR cassette.</text>
</comment>
<evidence type="ECO:0000256" key="7">
    <source>
        <dbReference type="ARBA" id="ARBA00023125"/>
    </source>
</evidence>
<evidence type="ECO:0000256" key="4">
    <source>
        <dbReference type="ARBA" id="ARBA00022801"/>
    </source>
</evidence>
<evidence type="ECO:0000256" key="6">
    <source>
        <dbReference type="ARBA" id="ARBA00023118"/>
    </source>
</evidence>
<evidence type="ECO:0000256" key="8">
    <source>
        <dbReference type="HAMAP-Rule" id="MF_01470"/>
    </source>
</evidence>
<keyword evidence="5 8" id="KW-0460">Magnesium</keyword>
<comment type="caution">
    <text evidence="10">The sequence shown here is derived from an EMBL/GenBank/DDBJ whole genome shotgun (WGS) entry which is preliminary data.</text>
</comment>
<dbReference type="PANTHER" id="PTHR34353">
    <property type="entry name" value="CRISPR-ASSOCIATED ENDONUCLEASE CAS1 1"/>
    <property type="match status" value="1"/>
</dbReference>
<evidence type="ECO:0000313" key="10">
    <source>
        <dbReference type="EMBL" id="TQN32690.1"/>
    </source>
</evidence>
<dbReference type="HAMAP" id="MF_01470">
    <property type="entry name" value="Cas1"/>
    <property type="match status" value="1"/>
</dbReference>
<feature type="compositionally biased region" description="Gly residues" evidence="9">
    <location>
        <begin position="308"/>
        <end position="319"/>
    </location>
</feature>
<evidence type="ECO:0000256" key="3">
    <source>
        <dbReference type="ARBA" id="ARBA00022759"/>
    </source>
</evidence>
<dbReference type="EC" id="3.1.-.-" evidence="8"/>
<dbReference type="RefSeq" id="WP_141924153.1">
    <property type="nucleotide sequence ID" value="NZ_VFQC01000001.1"/>
</dbReference>
<comment type="subunit">
    <text evidence="8">Homodimer, forms a heterotetramer with a Cas2 homodimer.</text>
</comment>
<dbReference type="InterPro" id="IPR033641">
    <property type="entry name" value="Cas1_I-E"/>
</dbReference>
<dbReference type="GO" id="GO:0003677">
    <property type="term" value="F:DNA binding"/>
    <property type="evidence" value="ECO:0007669"/>
    <property type="project" value="UniProtKB-KW"/>
</dbReference>
<dbReference type="InterPro" id="IPR002729">
    <property type="entry name" value="CRISPR-assoc_Cas1"/>
</dbReference>
<dbReference type="GO" id="GO:0016787">
    <property type="term" value="F:hydrolase activity"/>
    <property type="evidence" value="ECO:0007669"/>
    <property type="project" value="UniProtKB-KW"/>
</dbReference>
<feature type="binding site" evidence="8">
    <location>
        <position position="155"/>
    </location>
    <ligand>
        <name>Mn(2+)</name>
        <dbReference type="ChEBI" id="CHEBI:29035"/>
    </ligand>
</feature>
<keyword evidence="6 8" id="KW-0051">Antiviral defense</keyword>
<evidence type="ECO:0000256" key="2">
    <source>
        <dbReference type="ARBA" id="ARBA00022723"/>
    </source>
</evidence>
<gene>
    <name evidence="8" type="primary">cas1</name>
    <name evidence="10" type="ORF">FHX37_2668</name>
</gene>
<sequence>MNADNPRTALARPTLAMLPRVSDNLSFLYADLVRIVQTDTGVCAETETDSGRIRRVYLPTASLGCLLLGPGTSITQPALATFLRHGTTVVTSGFGGILHYGAWQPSEKSTFWLQHQVAAYADEARRLEVARAMYEMRFEETPPPEAPVAQLRRLEGNRMQKLYRNLSTKYKLQPFRRNYDPGAWDEQNPVNKAYGAANAALYGVVHTVIAHLGCSPALGFVHHGKQHSFVYDVADLYKAETTVPLAFSLHASDSPDRDARYRLRTHYRLYRLIPRMVRDIQYLLAPEDAEEEDEAEGQWRVVELWDPDGGGSVGGGVNYGGEDAARTVPASDPDVPEGGH</sequence>
<dbReference type="InterPro" id="IPR042206">
    <property type="entry name" value="CRISPR-assoc_Cas1_C"/>
</dbReference>
<organism evidence="10 11">
    <name type="scientific">Haloactinospora alba</name>
    <dbReference type="NCBI Taxonomy" id="405555"/>
    <lineage>
        <taxon>Bacteria</taxon>
        <taxon>Bacillati</taxon>
        <taxon>Actinomycetota</taxon>
        <taxon>Actinomycetes</taxon>
        <taxon>Streptosporangiales</taxon>
        <taxon>Nocardiopsidaceae</taxon>
        <taxon>Haloactinospora</taxon>
    </lineage>
</organism>
<evidence type="ECO:0000256" key="9">
    <source>
        <dbReference type="SAM" id="MobiDB-lite"/>
    </source>
</evidence>
<keyword evidence="4 8" id="KW-0378">Hydrolase</keyword>
<feature type="binding site" evidence="8">
    <location>
        <position position="222"/>
    </location>
    <ligand>
        <name>Mn(2+)</name>
        <dbReference type="ChEBI" id="CHEBI:29035"/>
    </ligand>
</feature>
<dbReference type="InterPro" id="IPR050646">
    <property type="entry name" value="Cas1"/>
</dbReference>
<dbReference type="Gene3D" id="3.100.10.20">
    <property type="entry name" value="CRISPR-associated endonuclease Cas1, N-terminal domain"/>
    <property type="match status" value="1"/>
</dbReference>
<reference evidence="10 11" key="1">
    <citation type="submission" date="2019-06" db="EMBL/GenBank/DDBJ databases">
        <title>Sequencing the genomes of 1000 actinobacteria strains.</title>
        <authorList>
            <person name="Klenk H.-P."/>
        </authorList>
    </citation>
    <scope>NUCLEOTIDE SEQUENCE [LARGE SCALE GENOMIC DNA]</scope>
    <source>
        <strain evidence="10 11">DSM 45015</strain>
    </source>
</reference>
<feature type="binding site" evidence="8">
    <location>
        <position position="235"/>
    </location>
    <ligand>
        <name>Mn(2+)</name>
        <dbReference type="ChEBI" id="CHEBI:29035"/>
    </ligand>
</feature>
<dbReference type="EMBL" id="VFQC01000001">
    <property type="protein sequence ID" value="TQN32690.1"/>
    <property type="molecule type" value="Genomic_DNA"/>
</dbReference>
<proteinExistence type="inferred from homology"/>
<dbReference type="GO" id="GO:0043571">
    <property type="term" value="P:maintenance of CRISPR repeat elements"/>
    <property type="evidence" value="ECO:0007669"/>
    <property type="project" value="UniProtKB-UniRule"/>
</dbReference>
<comment type="similarity">
    <text evidence="8">Belongs to the CRISPR-associated endonuclease Cas1 family.</text>
</comment>
<dbReference type="GO" id="GO:0051607">
    <property type="term" value="P:defense response to virus"/>
    <property type="evidence" value="ECO:0007669"/>
    <property type="project" value="UniProtKB-UniRule"/>
</dbReference>
<dbReference type="Proteomes" id="UP000317422">
    <property type="component" value="Unassembled WGS sequence"/>
</dbReference>
<name>A0A543NLJ5_9ACTN</name>
<dbReference type="GO" id="GO:0004520">
    <property type="term" value="F:DNA endonuclease activity"/>
    <property type="evidence" value="ECO:0007669"/>
    <property type="project" value="InterPro"/>
</dbReference>
<evidence type="ECO:0000313" key="11">
    <source>
        <dbReference type="Proteomes" id="UP000317422"/>
    </source>
</evidence>
<dbReference type="NCBIfam" id="TIGR03638">
    <property type="entry name" value="cas1_ECOLI"/>
    <property type="match status" value="1"/>
</dbReference>
<keyword evidence="3 8" id="KW-0255">Endonuclease</keyword>